<feature type="transmembrane region" description="Helical" evidence="10">
    <location>
        <begin position="369"/>
        <end position="390"/>
    </location>
</feature>
<name>A0A9D3NGF2_9TELE</name>
<dbReference type="InterPro" id="IPR017452">
    <property type="entry name" value="GPCR_Rhodpsn_7TM"/>
</dbReference>
<dbReference type="GO" id="GO:0045028">
    <property type="term" value="F:G protein-coupled purinergic nucleotide receptor activity"/>
    <property type="evidence" value="ECO:0007669"/>
    <property type="project" value="TreeGrafter"/>
</dbReference>
<evidence type="ECO:0000256" key="7">
    <source>
        <dbReference type="ARBA" id="ARBA00023136"/>
    </source>
</evidence>
<feature type="transmembrane region" description="Helical" evidence="10">
    <location>
        <begin position="178"/>
        <end position="201"/>
    </location>
</feature>
<gene>
    <name evidence="12" type="ORF">KOW79_014650</name>
</gene>
<comment type="subcellular location">
    <subcellularLocation>
        <location evidence="1">Cell membrane</location>
        <topology evidence="1">Multi-pass membrane protein</topology>
    </subcellularLocation>
</comment>
<dbReference type="SUPFAM" id="SSF81321">
    <property type="entry name" value="Family A G protein-coupled receptor-like"/>
    <property type="match status" value="1"/>
</dbReference>
<feature type="transmembrane region" description="Helical" evidence="10">
    <location>
        <begin position="222"/>
        <end position="242"/>
    </location>
</feature>
<evidence type="ECO:0000256" key="6">
    <source>
        <dbReference type="ARBA" id="ARBA00023040"/>
    </source>
</evidence>
<dbReference type="InterPro" id="IPR026748">
    <property type="entry name" value="Clarin"/>
</dbReference>
<organism evidence="12 13">
    <name type="scientific">Hemibagrus wyckioides</name>
    <dbReference type="NCBI Taxonomy" id="337641"/>
    <lineage>
        <taxon>Eukaryota</taxon>
        <taxon>Metazoa</taxon>
        <taxon>Chordata</taxon>
        <taxon>Craniata</taxon>
        <taxon>Vertebrata</taxon>
        <taxon>Euteleostomi</taxon>
        <taxon>Actinopterygii</taxon>
        <taxon>Neopterygii</taxon>
        <taxon>Teleostei</taxon>
        <taxon>Ostariophysi</taxon>
        <taxon>Siluriformes</taxon>
        <taxon>Bagridae</taxon>
        <taxon>Hemibagrus</taxon>
    </lineage>
</organism>
<protein>
    <recommendedName>
        <fullName evidence="11">G-protein coupled receptors family 1 profile domain-containing protein</fullName>
    </recommendedName>
</protein>
<dbReference type="InterPro" id="IPR000276">
    <property type="entry name" value="GPCR_Rhodpsn"/>
</dbReference>
<dbReference type="OrthoDB" id="9935079at2759"/>
<dbReference type="Pfam" id="PF25807">
    <property type="entry name" value="Clarin-2"/>
    <property type="match status" value="1"/>
</dbReference>
<evidence type="ECO:0000313" key="13">
    <source>
        <dbReference type="Proteomes" id="UP000824219"/>
    </source>
</evidence>
<feature type="domain" description="G-protein coupled receptors family 1 profile" evidence="11">
    <location>
        <begin position="29"/>
        <end position="245"/>
    </location>
</feature>
<keyword evidence="6" id="KW-0297">G-protein coupled receptor</keyword>
<evidence type="ECO:0000259" key="11">
    <source>
        <dbReference type="PROSITE" id="PS50262"/>
    </source>
</evidence>
<keyword evidence="5 10" id="KW-1133">Transmembrane helix</keyword>
<accession>A0A9D3NGF2</accession>
<feature type="transmembrane region" description="Helical" evidence="10">
    <location>
        <begin position="12"/>
        <end position="38"/>
    </location>
</feature>
<proteinExistence type="inferred from homology"/>
<evidence type="ECO:0000256" key="9">
    <source>
        <dbReference type="ARBA" id="ARBA00023224"/>
    </source>
</evidence>
<dbReference type="Pfam" id="PF00001">
    <property type="entry name" value="7tm_1"/>
    <property type="match status" value="1"/>
</dbReference>
<feature type="transmembrane region" description="Helical" evidence="10">
    <location>
        <begin position="50"/>
        <end position="71"/>
    </location>
</feature>
<sequence length="466" mass="51857">MKDESCVVNDKMVPFATFYIIIFLIGMAGSLVALWAFIHSRSVKKCMNVYLINLLTSDFLLTLALPVKIAVDFGVESQRLTIFHCQVSSPLIYISMYASIIFLAFVSVQRYVQITQSSKLFRLQEVGFALVMSAVVWLLVLFINVPNMAIPIKDKISNSTLITCKDIKQDVGKHWHTLSVFLGMAIFMNASVAVLMSNGLVLKQFWGKRGGDPQEQATAHHATVNIAMVTVAYVVCFVPYHAVRMPYTFTQNEIITDCASAMGGRNWVKATVLCKTGAQLVNATGSELDKFIGSLNYGLFHGQGLKQCGLGGRPFSFSFFPDLVDVIPASLHVSVIIFCAVLILFSSLCSAFFMYNAFGNPYETLHGPLGLYLWNLISCLCSCLILILYASEVKLHRLSEKIANYKESTFVYKTYSEAFDCSFWLIFIVFLVHGLNILLIRLAGIQFPFQEAKESDANTGAADLMY</sequence>
<evidence type="ECO:0000256" key="5">
    <source>
        <dbReference type="ARBA" id="ARBA00022989"/>
    </source>
</evidence>
<evidence type="ECO:0000256" key="4">
    <source>
        <dbReference type="ARBA" id="ARBA00022692"/>
    </source>
</evidence>
<keyword evidence="3" id="KW-1003">Cell membrane</keyword>
<dbReference type="PROSITE" id="PS50262">
    <property type="entry name" value="G_PROTEIN_RECEP_F1_2"/>
    <property type="match status" value="1"/>
</dbReference>
<feature type="transmembrane region" description="Helical" evidence="10">
    <location>
        <begin position="91"/>
        <end position="108"/>
    </location>
</feature>
<evidence type="ECO:0000256" key="3">
    <source>
        <dbReference type="ARBA" id="ARBA00022475"/>
    </source>
</evidence>
<dbReference type="EMBL" id="JAHKSW010000017">
    <property type="protein sequence ID" value="KAG7321792.1"/>
    <property type="molecule type" value="Genomic_DNA"/>
</dbReference>
<evidence type="ECO:0000256" key="10">
    <source>
        <dbReference type="SAM" id="Phobius"/>
    </source>
</evidence>
<evidence type="ECO:0000313" key="12">
    <source>
        <dbReference type="EMBL" id="KAG7321792.1"/>
    </source>
</evidence>
<feature type="transmembrane region" description="Helical" evidence="10">
    <location>
        <begin position="423"/>
        <end position="443"/>
    </location>
</feature>
<dbReference type="GO" id="GO:0005886">
    <property type="term" value="C:plasma membrane"/>
    <property type="evidence" value="ECO:0007669"/>
    <property type="project" value="UniProtKB-SubCell"/>
</dbReference>
<comment type="similarity">
    <text evidence="2">Belongs to the clarin family.</text>
</comment>
<keyword evidence="8" id="KW-0675">Receptor</keyword>
<keyword evidence="7 10" id="KW-0472">Membrane</keyword>
<evidence type="ECO:0000256" key="2">
    <source>
        <dbReference type="ARBA" id="ARBA00005787"/>
    </source>
</evidence>
<feature type="transmembrane region" description="Helical" evidence="10">
    <location>
        <begin position="331"/>
        <end position="357"/>
    </location>
</feature>
<feature type="transmembrane region" description="Helical" evidence="10">
    <location>
        <begin position="120"/>
        <end position="143"/>
    </location>
</feature>
<keyword evidence="9" id="KW-0807">Transducer</keyword>
<dbReference type="Proteomes" id="UP000824219">
    <property type="component" value="Linkage Group LG17"/>
</dbReference>
<keyword evidence="4 10" id="KW-0812">Transmembrane</keyword>
<comment type="caution">
    <text evidence="12">The sequence shown here is derived from an EMBL/GenBank/DDBJ whole genome shotgun (WGS) entry which is preliminary data.</text>
</comment>
<dbReference type="Gene3D" id="1.20.1070.10">
    <property type="entry name" value="Rhodopsin 7-helix transmembrane proteins"/>
    <property type="match status" value="1"/>
</dbReference>
<dbReference type="PRINTS" id="PR00237">
    <property type="entry name" value="GPCRRHODOPSN"/>
</dbReference>
<evidence type="ECO:0000256" key="1">
    <source>
        <dbReference type="ARBA" id="ARBA00004651"/>
    </source>
</evidence>
<dbReference type="PANTHER" id="PTHR24233">
    <property type="entry name" value="P2Y PURINOCEPTOR-RELATED G-PROTEIN COUPLED RECEPTOR"/>
    <property type="match status" value="1"/>
</dbReference>
<evidence type="ECO:0000256" key="8">
    <source>
        <dbReference type="ARBA" id="ARBA00023170"/>
    </source>
</evidence>
<dbReference type="PANTHER" id="PTHR24233:SF4">
    <property type="entry name" value="G-PROTEIN COUPLED RECEPTOR 171"/>
    <property type="match status" value="1"/>
</dbReference>
<keyword evidence="13" id="KW-1185">Reference proteome</keyword>
<reference evidence="12 13" key="1">
    <citation type="submission" date="2021-06" db="EMBL/GenBank/DDBJ databases">
        <title>Chromosome-level genome assembly of the red-tail catfish (Hemibagrus wyckioides).</title>
        <authorList>
            <person name="Shao F."/>
        </authorList>
    </citation>
    <scope>NUCLEOTIDE SEQUENCE [LARGE SCALE GENOMIC DNA]</scope>
    <source>
        <strain evidence="12">EC202008001</strain>
        <tissue evidence="12">Blood</tissue>
    </source>
</reference>
<dbReference type="AlphaFoldDB" id="A0A9D3NGF2"/>